<comment type="caution">
    <text evidence="1">The sequence shown here is derived from an EMBL/GenBank/DDBJ whole genome shotgun (WGS) entry which is preliminary data.</text>
</comment>
<dbReference type="RefSeq" id="WP_136643851.1">
    <property type="nucleotide sequence ID" value="NZ_QYRT01000088.1"/>
</dbReference>
<name>A0A4T2BC78_9MICO</name>
<protein>
    <submittedName>
        <fullName evidence="1">Uncharacterized protein</fullName>
    </submittedName>
</protein>
<reference evidence="1 2" key="1">
    <citation type="journal article" date="2019" name="Microorganisms">
        <title>Systematic Affiliation and Genome Analysis of Subtercola vilae DB165(T) with Particular Emphasis on Cold Adaptation of an Isolate from a High-Altitude Cold Volcano Lake.</title>
        <authorList>
            <person name="Villalobos A.S."/>
            <person name="Wiese J."/>
            <person name="Imhoff J.F."/>
            <person name="Dorador C."/>
            <person name="Keller A."/>
            <person name="Hentschel U."/>
        </authorList>
    </citation>
    <scope>NUCLEOTIDE SEQUENCE [LARGE SCALE GENOMIC DNA]</scope>
    <source>
        <strain evidence="1 2">DB165</strain>
    </source>
</reference>
<proteinExistence type="predicted"/>
<evidence type="ECO:0000313" key="1">
    <source>
        <dbReference type="EMBL" id="TIH26668.1"/>
    </source>
</evidence>
<gene>
    <name evidence="1" type="ORF">D4765_18945</name>
</gene>
<dbReference type="EMBL" id="QYRT01000088">
    <property type="protein sequence ID" value="TIH26668.1"/>
    <property type="molecule type" value="Genomic_DNA"/>
</dbReference>
<dbReference type="OrthoDB" id="5074656at2"/>
<sequence length="118" mass="13053">MIDTDENLDERREIRMDKVDEAARAVAALLPFPAPLEADMGGTFTFQIDLGCRGGQDDPHDMVGIDPDYEPLVWMIDINGGEYQITAPHDLDTDPATVAQWITEHARAARCPAATTQR</sequence>
<accession>A0A4T2BC78</accession>
<evidence type="ECO:0000313" key="2">
    <source>
        <dbReference type="Proteomes" id="UP000306192"/>
    </source>
</evidence>
<dbReference type="AlphaFoldDB" id="A0A4T2BC78"/>
<keyword evidence="2" id="KW-1185">Reference proteome</keyword>
<dbReference type="Proteomes" id="UP000306192">
    <property type="component" value="Unassembled WGS sequence"/>
</dbReference>
<organism evidence="1 2">
    <name type="scientific">Subtercola vilae</name>
    <dbReference type="NCBI Taxonomy" id="2056433"/>
    <lineage>
        <taxon>Bacteria</taxon>
        <taxon>Bacillati</taxon>
        <taxon>Actinomycetota</taxon>
        <taxon>Actinomycetes</taxon>
        <taxon>Micrococcales</taxon>
        <taxon>Microbacteriaceae</taxon>
        <taxon>Subtercola</taxon>
    </lineage>
</organism>